<evidence type="ECO:0000256" key="2">
    <source>
        <dbReference type="ARBA" id="ARBA00022630"/>
    </source>
</evidence>
<evidence type="ECO:0000256" key="7">
    <source>
        <dbReference type="ARBA" id="ARBA00023004"/>
    </source>
</evidence>
<dbReference type="PANTHER" id="PTHR47354:SF6">
    <property type="entry name" value="NADH OXIDOREDUCTASE HCR"/>
    <property type="match status" value="1"/>
</dbReference>
<dbReference type="InterPro" id="IPR036010">
    <property type="entry name" value="2Fe-2S_ferredoxin-like_sf"/>
</dbReference>
<keyword evidence="8" id="KW-0411">Iron-sulfur</keyword>
<dbReference type="Gene3D" id="3.40.50.80">
    <property type="entry name" value="Nucleotide-binding domain of ferredoxin-NADP reductase (FNR) module"/>
    <property type="match status" value="1"/>
</dbReference>
<dbReference type="GO" id="GO:0051537">
    <property type="term" value="F:2 iron, 2 sulfur cluster binding"/>
    <property type="evidence" value="ECO:0007669"/>
    <property type="project" value="UniProtKB-KW"/>
</dbReference>
<dbReference type="InterPro" id="IPR017938">
    <property type="entry name" value="Riboflavin_synthase-like_b-brl"/>
</dbReference>
<protein>
    <submittedName>
        <fullName evidence="11">Stearoyl-CoA 9-desaturase</fullName>
    </submittedName>
</protein>
<proteinExistence type="predicted"/>
<organism evidence="11 12">
    <name type="scientific">Rhodococcus pyridinivorans KG-16</name>
    <dbReference type="NCBI Taxonomy" id="1441730"/>
    <lineage>
        <taxon>Bacteria</taxon>
        <taxon>Bacillati</taxon>
        <taxon>Actinomycetota</taxon>
        <taxon>Actinomycetes</taxon>
        <taxon>Mycobacteriales</taxon>
        <taxon>Nocardiaceae</taxon>
        <taxon>Rhodococcus</taxon>
    </lineage>
</organism>
<gene>
    <name evidence="11" type="ORF">Z045_03535</name>
</gene>
<evidence type="ECO:0000256" key="6">
    <source>
        <dbReference type="ARBA" id="ARBA00023002"/>
    </source>
</evidence>
<keyword evidence="6" id="KW-0560">Oxidoreductase</keyword>
<dbReference type="Pfam" id="PF00111">
    <property type="entry name" value="Fer2"/>
    <property type="match status" value="1"/>
</dbReference>
<dbReference type="InterPro" id="IPR008333">
    <property type="entry name" value="Cbr1-like_FAD-bd_dom"/>
</dbReference>
<evidence type="ECO:0000259" key="10">
    <source>
        <dbReference type="PROSITE" id="PS51384"/>
    </source>
</evidence>
<evidence type="ECO:0000259" key="9">
    <source>
        <dbReference type="PROSITE" id="PS51085"/>
    </source>
</evidence>
<dbReference type="InterPro" id="IPR001433">
    <property type="entry name" value="OxRdtase_FAD/NAD-bd"/>
</dbReference>
<evidence type="ECO:0000256" key="4">
    <source>
        <dbReference type="ARBA" id="ARBA00022723"/>
    </source>
</evidence>
<dbReference type="Pfam" id="PF00970">
    <property type="entry name" value="FAD_binding_6"/>
    <property type="match status" value="1"/>
</dbReference>
<dbReference type="GeneID" id="86867412"/>
<dbReference type="GO" id="GO:0016491">
    <property type="term" value="F:oxidoreductase activity"/>
    <property type="evidence" value="ECO:0007669"/>
    <property type="project" value="UniProtKB-KW"/>
</dbReference>
<dbReference type="CDD" id="cd00207">
    <property type="entry name" value="fer2"/>
    <property type="match status" value="1"/>
</dbReference>
<sequence>MAERGARPHVHPVRRWLLRTVRHLFTPLRPDDYLEMINPLWTTRELRGRVERVVPEGGDAASVLIRPAYEWRGHEPGQYVRLGVIIDGVYHWRAYSLTSDPDPVDGLISVTPKLVENGVVSPYLVRKLEPGDIVRLGEVEGVFTLPDPLPAKMLFISAGSGITPIMSMLRSLDHRDRIDDVVVVHSAHTEDEVIFGSTLRDLDERHPGMRLELWLSGDRGRITPDDLDDLCPDWRERDTFCSGPRDLLDALEEHWDEHGDPERFHLERFQPIIGGNAGSGEGGTIHFLDSEKEVECDGGTPILVAGENAGLKLPYGCRIGICHTCVGTLKSGQLRDLRTDEVSEPTGAAVRTCIHTAEGDIEIEL</sequence>
<accession>A0A0V9URD4</accession>
<feature type="domain" description="2Fe-2S ferredoxin-type" evidence="9">
    <location>
        <begin position="283"/>
        <end position="365"/>
    </location>
</feature>
<dbReference type="PROSITE" id="PS51384">
    <property type="entry name" value="FAD_FR"/>
    <property type="match status" value="1"/>
</dbReference>
<name>A0A0V9URD4_9NOCA</name>
<dbReference type="InterPro" id="IPR017927">
    <property type="entry name" value="FAD-bd_FR_type"/>
</dbReference>
<keyword evidence="7" id="KW-0408">Iron</keyword>
<dbReference type="SUPFAM" id="SSF52343">
    <property type="entry name" value="Ferredoxin reductase-like, C-terminal NADP-linked domain"/>
    <property type="match status" value="1"/>
</dbReference>
<reference evidence="11 12" key="2">
    <citation type="journal article" date="2016" name="Genome Announc.">
        <title>Draft Genome Sequence of a Versatile Hydrocarbon-Degrading Bacterium, Rhodococcus pyridinivorans Strain KG-16, Collected from Oil Fields in India.</title>
        <authorList>
            <person name="Aggarwal R.K."/>
            <person name="Dawar C."/>
            <person name="Phanindranath R."/>
            <person name="Mutnuri L."/>
            <person name="Dayal A.M."/>
        </authorList>
    </citation>
    <scope>NUCLEOTIDE SEQUENCE [LARGE SCALE GENOMIC DNA]</scope>
    <source>
        <strain evidence="11 12">KG-16</strain>
    </source>
</reference>
<keyword evidence="4" id="KW-0479">Metal-binding</keyword>
<dbReference type="PANTHER" id="PTHR47354">
    <property type="entry name" value="NADH OXIDOREDUCTASE HCR"/>
    <property type="match status" value="1"/>
</dbReference>
<dbReference type="AlphaFoldDB" id="A0A0V9URD4"/>
<comment type="cofactor">
    <cofactor evidence="1">
        <name>FAD</name>
        <dbReference type="ChEBI" id="CHEBI:57692"/>
    </cofactor>
</comment>
<keyword evidence="5" id="KW-0274">FAD</keyword>
<dbReference type="Pfam" id="PF00175">
    <property type="entry name" value="NAD_binding_1"/>
    <property type="match status" value="1"/>
</dbReference>
<keyword evidence="2" id="KW-0285">Flavoprotein</keyword>
<evidence type="ECO:0000256" key="8">
    <source>
        <dbReference type="ARBA" id="ARBA00023014"/>
    </source>
</evidence>
<dbReference type="Proteomes" id="UP000053060">
    <property type="component" value="Unassembled WGS sequence"/>
</dbReference>
<evidence type="ECO:0000256" key="3">
    <source>
        <dbReference type="ARBA" id="ARBA00022714"/>
    </source>
</evidence>
<evidence type="ECO:0000313" key="11">
    <source>
        <dbReference type="EMBL" id="KSZ60511.1"/>
    </source>
</evidence>
<dbReference type="SUPFAM" id="SSF54292">
    <property type="entry name" value="2Fe-2S ferredoxin-like"/>
    <property type="match status" value="1"/>
</dbReference>
<dbReference type="CDD" id="cd06216">
    <property type="entry name" value="FNR_iron_sulfur_binding_2"/>
    <property type="match status" value="1"/>
</dbReference>
<dbReference type="GO" id="GO:0046872">
    <property type="term" value="F:metal ion binding"/>
    <property type="evidence" value="ECO:0007669"/>
    <property type="project" value="UniProtKB-KW"/>
</dbReference>
<dbReference type="PROSITE" id="PS51085">
    <property type="entry name" value="2FE2S_FER_2"/>
    <property type="match status" value="1"/>
</dbReference>
<evidence type="ECO:0000313" key="12">
    <source>
        <dbReference type="Proteomes" id="UP000053060"/>
    </source>
</evidence>
<dbReference type="InterPro" id="IPR039261">
    <property type="entry name" value="FNR_nucleotide-bd"/>
</dbReference>
<dbReference type="SUPFAM" id="SSF63380">
    <property type="entry name" value="Riboflavin synthase domain-like"/>
    <property type="match status" value="1"/>
</dbReference>
<feature type="domain" description="FAD-binding FR-type" evidence="10">
    <location>
        <begin position="43"/>
        <end position="146"/>
    </location>
</feature>
<dbReference type="PATRIC" id="fig|1441730.3.peg.743"/>
<dbReference type="InterPro" id="IPR012675">
    <property type="entry name" value="Beta-grasp_dom_sf"/>
</dbReference>
<dbReference type="Gene3D" id="2.40.30.10">
    <property type="entry name" value="Translation factors"/>
    <property type="match status" value="1"/>
</dbReference>
<dbReference type="InterPro" id="IPR001041">
    <property type="entry name" value="2Fe-2S_ferredoxin-type"/>
</dbReference>
<keyword evidence="3" id="KW-0001">2Fe-2S</keyword>
<dbReference type="Gene3D" id="3.10.20.30">
    <property type="match status" value="1"/>
</dbReference>
<comment type="caution">
    <text evidence="11">The sequence shown here is derived from an EMBL/GenBank/DDBJ whole genome shotgun (WGS) entry which is preliminary data.</text>
</comment>
<evidence type="ECO:0000256" key="5">
    <source>
        <dbReference type="ARBA" id="ARBA00022827"/>
    </source>
</evidence>
<dbReference type="RefSeq" id="WP_060650616.1">
    <property type="nucleotide sequence ID" value="NZ_AZXY01000001.1"/>
</dbReference>
<dbReference type="EMBL" id="AZXY01000001">
    <property type="protein sequence ID" value="KSZ60511.1"/>
    <property type="molecule type" value="Genomic_DNA"/>
</dbReference>
<reference evidence="12" key="1">
    <citation type="submission" date="2015-01" db="EMBL/GenBank/DDBJ databases">
        <title>Draft genome sequence of Rhodococcus pyridinivorans strain KG-16, a hydrocarbon-degrading bacterium.</title>
        <authorList>
            <person name="Aggarwal R.K."/>
            <person name="Dawar C."/>
        </authorList>
    </citation>
    <scope>NUCLEOTIDE SEQUENCE [LARGE SCALE GENOMIC DNA]</scope>
    <source>
        <strain evidence="12">KG-16</strain>
    </source>
</reference>
<dbReference type="InterPro" id="IPR050415">
    <property type="entry name" value="MRET"/>
</dbReference>
<evidence type="ECO:0000256" key="1">
    <source>
        <dbReference type="ARBA" id="ARBA00001974"/>
    </source>
</evidence>